<comment type="caution">
    <text evidence="3">The sequence shown here is derived from an EMBL/GenBank/DDBJ whole genome shotgun (WGS) entry which is preliminary data.</text>
</comment>
<dbReference type="AlphaFoldDB" id="A0A229T736"/>
<feature type="transmembrane region" description="Helical" evidence="1">
    <location>
        <begin position="108"/>
        <end position="126"/>
    </location>
</feature>
<name>A0A229T736_9PSEU</name>
<keyword evidence="1" id="KW-0812">Transmembrane</keyword>
<feature type="domain" description="DUF1206" evidence="2">
    <location>
        <begin position="203"/>
        <end position="270"/>
    </location>
</feature>
<feature type="transmembrane region" description="Helical" evidence="1">
    <location>
        <begin position="20"/>
        <end position="40"/>
    </location>
</feature>
<protein>
    <recommendedName>
        <fullName evidence="2">DUF1206 domain-containing protein</fullName>
    </recommendedName>
</protein>
<evidence type="ECO:0000313" key="4">
    <source>
        <dbReference type="Proteomes" id="UP000215199"/>
    </source>
</evidence>
<feature type="transmembrane region" description="Helical" evidence="1">
    <location>
        <begin position="196"/>
        <end position="221"/>
    </location>
</feature>
<keyword evidence="4" id="KW-1185">Reference proteome</keyword>
<dbReference type="Proteomes" id="UP000215199">
    <property type="component" value="Unassembled WGS sequence"/>
</dbReference>
<proteinExistence type="predicted"/>
<dbReference type="OrthoDB" id="4552598at2"/>
<dbReference type="Pfam" id="PF06724">
    <property type="entry name" value="DUF1206"/>
    <property type="match status" value="3"/>
</dbReference>
<feature type="domain" description="DUF1206" evidence="2">
    <location>
        <begin position="106"/>
        <end position="176"/>
    </location>
</feature>
<gene>
    <name evidence="3" type="ORF">CF165_18265</name>
</gene>
<reference evidence="4" key="1">
    <citation type="submission" date="2017-07" db="EMBL/GenBank/DDBJ databases">
        <title>Comparative genome mining reveals phylogenetic distribution patterns of secondary metabolites in Amycolatopsis.</title>
        <authorList>
            <person name="Adamek M."/>
            <person name="Alanjary M."/>
            <person name="Sales-Ortells H."/>
            <person name="Goodfellow M."/>
            <person name="Bull A.T."/>
            <person name="Kalinowski J."/>
            <person name="Ziemert N."/>
        </authorList>
    </citation>
    <scope>NUCLEOTIDE SEQUENCE [LARGE SCALE GENOMIC DNA]</scope>
    <source>
        <strain evidence="4">H5</strain>
    </source>
</reference>
<feature type="transmembrane region" description="Helical" evidence="1">
    <location>
        <begin position="154"/>
        <end position="175"/>
    </location>
</feature>
<organism evidence="3 4">
    <name type="scientific">Amycolatopsis vastitatis</name>
    <dbReference type="NCBI Taxonomy" id="1905142"/>
    <lineage>
        <taxon>Bacteria</taxon>
        <taxon>Bacillati</taxon>
        <taxon>Actinomycetota</taxon>
        <taxon>Actinomycetes</taxon>
        <taxon>Pseudonocardiales</taxon>
        <taxon>Pseudonocardiaceae</taxon>
        <taxon>Amycolatopsis</taxon>
    </lineage>
</organism>
<evidence type="ECO:0000256" key="1">
    <source>
        <dbReference type="SAM" id="Phobius"/>
    </source>
</evidence>
<feature type="transmembrane region" description="Helical" evidence="1">
    <location>
        <begin position="69"/>
        <end position="96"/>
    </location>
</feature>
<keyword evidence="1" id="KW-0472">Membrane</keyword>
<feature type="domain" description="DUF1206" evidence="2">
    <location>
        <begin position="23"/>
        <end position="91"/>
    </location>
</feature>
<sequence length="273" mass="28252">MNRTEATAERGEKSNTAQYLGRAGMACWGVVHLIVAYLALQVALGGEQGREADQKGALQEIGQESFGKVMLWVLAVGLVMFGLWQFLMAATGYEWVSGGKRTRKRIGAAARGVVVLGLGYTAIRIATGSGGGGGGSQKQQEFTAKVLQLPAGPFLVVCVAIGVAVVAGAAAVKGVKQSFLQDLDVGELPGRSRRWVGWLGTTGYLAKAVVFAVVAILLAYAGLSSDARKAGGLDAALKTLAAQPFGAVLLTVVALGLAAFGVYAFAAAWAHKR</sequence>
<accession>A0A229T736</accession>
<dbReference type="InterPro" id="IPR009597">
    <property type="entry name" value="DUF1206"/>
</dbReference>
<dbReference type="RefSeq" id="WP_093948743.1">
    <property type="nucleotide sequence ID" value="NZ_NMUL01000016.1"/>
</dbReference>
<feature type="transmembrane region" description="Helical" evidence="1">
    <location>
        <begin position="241"/>
        <end position="270"/>
    </location>
</feature>
<keyword evidence="1" id="KW-1133">Transmembrane helix</keyword>
<evidence type="ECO:0000259" key="2">
    <source>
        <dbReference type="Pfam" id="PF06724"/>
    </source>
</evidence>
<dbReference type="EMBL" id="NMUL01000016">
    <property type="protein sequence ID" value="OXM66734.1"/>
    <property type="molecule type" value="Genomic_DNA"/>
</dbReference>
<evidence type="ECO:0000313" key="3">
    <source>
        <dbReference type="EMBL" id="OXM66734.1"/>
    </source>
</evidence>